<dbReference type="InterPro" id="IPR019405">
    <property type="entry name" value="Lactonase_7-beta_prop"/>
</dbReference>
<keyword evidence="2" id="KW-0413">Isomerase</keyword>
<dbReference type="Pfam" id="PF10282">
    <property type="entry name" value="Lactonase"/>
    <property type="match status" value="2"/>
</dbReference>
<comment type="similarity">
    <text evidence="1">Belongs to the cycloisomerase 2 family.</text>
</comment>
<accession>A0A7W3PMZ7</accession>
<dbReference type="RefSeq" id="WP_167045007.1">
    <property type="nucleotide sequence ID" value="NZ_JAAOZB010000001.1"/>
</dbReference>
<dbReference type="Gene3D" id="2.130.10.10">
    <property type="entry name" value="YVTN repeat-like/Quinoprotein amine dehydrogenase"/>
    <property type="match status" value="2"/>
</dbReference>
<keyword evidence="3" id="KW-1185">Reference proteome</keyword>
<dbReference type="GO" id="GO:0016853">
    <property type="term" value="F:isomerase activity"/>
    <property type="evidence" value="ECO:0007669"/>
    <property type="project" value="UniProtKB-KW"/>
</dbReference>
<sequence length="406" mass="43126">MRILTGGYTPDMGGVGEGIGEVVAGARDEALAGGQLHFSGTVAAAQSPSWIAKHPTLDVVYAALEGRGVVQAFRRVSETSFVTLGRPVEAGELTCHIAVAPDASALAVSCWGDGRVLRMPLDSSGVPRERQLLPAAIDPYGTGVPVNSGAQEEPESEIEQARRALRDAAGAEYADLLAAEEPPPFIDENRSDDLKLFDDSEEADAASRASRAHQVRYLPHGLVVTVDMGYDLVRFWRHGADGQLQFAQQVVFPRGSGPRHTVWHQSGHLYVITELSHEVFVLAPNAMGTWRIVSSVAFGGGLLDTDTAAELAPSRDGAFLYAGVRGSNTIASLRVDGAGESVSAIALVDAGVNWPRHHAVVRDTLLIAGQLSDEVASLSLDDRTGIPGRVRHRVDVASPTCLLPLR</sequence>
<dbReference type="PANTHER" id="PTHR30344">
    <property type="entry name" value="6-PHOSPHOGLUCONOLACTONASE-RELATED"/>
    <property type="match status" value="1"/>
</dbReference>
<dbReference type="InterPro" id="IPR050282">
    <property type="entry name" value="Cycloisomerase_2"/>
</dbReference>
<dbReference type="EMBL" id="JACGWY010000008">
    <property type="protein sequence ID" value="MBA8817616.1"/>
    <property type="molecule type" value="Genomic_DNA"/>
</dbReference>
<reference evidence="2 3" key="1">
    <citation type="submission" date="2020-07" db="EMBL/GenBank/DDBJ databases">
        <title>Sequencing the genomes of 1000 actinobacteria strains.</title>
        <authorList>
            <person name="Klenk H.-P."/>
        </authorList>
    </citation>
    <scope>NUCLEOTIDE SEQUENCE [LARGE SCALE GENOMIC DNA]</scope>
    <source>
        <strain evidence="2 3">DSM 27576</strain>
    </source>
</reference>
<name>A0A7W3PMZ7_9MICO</name>
<evidence type="ECO:0000313" key="3">
    <source>
        <dbReference type="Proteomes" id="UP000526083"/>
    </source>
</evidence>
<evidence type="ECO:0000313" key="2">
    <source>
        <dbReference type="EMBL" id="MBA8817616.1"/>
    </source>
</evidence>
<gene>
    <name evidence="2" type="ORF">FHX48_002721</name>
</gene>
<protein>
    <submittedName>
        <fullName evidence="2">6-phosphogluconolactonase (Cycloisomerase 2 family)</fullName>
    </submittedName>
</protein>
<proteinExistence type="inferred from homology"/>
<comment type="caution">
    <text evidence="2">The sequence shown here is derived from an EMBL/GenBank/DDBJ whole genome shotgun (WGS) entry which is preliminary data.</text>
</comment>
<evidence type="ECO:0000256" key="1">
    <source>
        <dbReference type="ARBA" id="ARBA00005564"/>
    </source>
</evidence>
<dbReference type="PANTHER" id="PTHR30344:SF1">
    <property type="entry name" value="6-PHOSPHOGLUCONOLACTONASE"/>
    <property type="match status" value="1"/>
</dbReference>
<dbReference type="InterPro" id="IPR011048">
    <property type="entry name" value="Haem_d1_sf"/>
</dbReference>
<dbReference type="SUPFAM" id="SSF51004">
    <property type="entry name" value="C-terminal (heme d1) domain of cytochrome cd1-nitrite reductase"/>
    <property type="match status" value="1"/>
</dbReference>
<dbReference type="Proteomes" id="UP000526083">
    <property type="component" value="Unassembled WGS sequence"/>
</dbReference>
<dbReference type="AlphaFoldDB" id="A0A7W3PMZ7"/>
<dbReference type="InterPro" id="IPR015943">
    <property type="entry name" value="WD40/YVTN_repeat-like_dom_sf"/>
</dbReference>
<organism evidence="2 3">
    <name type="scientific">Microbacterium halimionae</name>
    <dbReference type="NCBI Taxonomy" id="1526413"/>
    <lineage>
        <taxon>Bacteria</taxon>
        <taxon>Bacillati</taxon>
        <taxon>Actinomycetota</taxon>
        <taxon>Actinomycetes</taxon>
        <taxon>Micrococcales</taxon>
        <taxon>Microbacteriaceae</taxon>
        <taxon>Microbacterium</taxon>
    </lineage>
</organism>
<dbReference type="GO" id="GO:0017057">
    <property type="term" value="F:6-phosphogluconolactonase activity"/>
    <property type="evidence" value="ECO:0007669"/>
    <property type="project" value="TreeGrafter"/>
</dbReference>